<evidence type="ECO:0000313" key="3">
    <source>
        <dbReference type="EMBL" id="RDB18020.1"/>
    </source>
</evidence>
<dbReference type="InterPro" id="IPR008862">
    <property type="entry name" value="Tcp11"/>
</dbReference>
<feature type="region of interest" description="Disordered" evidence="2">
    <location>
        <begin position="1"/>
        <end position="70"/>
    </location>
</feature>
<feature type="region of interest" description="Disordered" evidence="2">
    <location>
        <begin position="647"/>
        <end position="668"/>
    </location>
</feature>
<comment type="caution">
    <text evidence="3">The sequence shown here is derived from an EMBL/GenBank/DDBJ whole genome shotgun (WGS) entry which is preliminary data.</text>
</comment>
<protein>
    <submittedName>
        <fullName evidence="3">Protein SOK1</fullName>
    </submittedName>
</protein>
<gene>
    <name evidence="3" type="primary">SOK1</name>
    <name evidence="3" type="ORF">Hypma_000858</name>
</gene>
<dbReference type="GO" id="GO:0010737">
    <property type="term" value="P:protein kinase A signaling"/>
    <property type="evidence" value="ECO:0007669"/>
    <property type="project" value="TreeGrafter"/>
</dbReference>
<accession>A0A369J9X9</accession>
<keyword evidence="4" id="KW-1185">Reference proteome</keyword>
<dbReference type="Pfam" id="PF05794">
    <property type="entry name" value="Tcp11"/>
    <property type="match status" value="1"/>
</dbReference>
<dbReference type="OrthoDB" id="276323at2759"/>
<feature type="compositionally biased region" description="Low complexity" evidence="2">
    <location>
        <begin position="59"/>
        <end position="70"/>
    </location>
</feature>
<dbReference type="STRING" id="39966.A0A369J9X9"/>
<dbReference type="AlphaFoldDB" id="A0A369J9X9"/>
<evidence type="ECO:0000256" key="2">
    <source>
        <dbReference type="SAM" id="MobiDB-lite"/>
    </source>
</evidence>
<dbReference type="PANTHER" id="PTHR12832">
    <property type="entry name" value="TESTIS-SPECIFIC PROTEIN PBS13 T-COMPLEX 11"/>
    <property type="match status" value="1"/>
</dbReference>
<sequence length="788" mass="86407">MDDLAHHFPLNHRKRKAESDDPQDSSTPDPVVAADQPVILSGPSTAPRQPWLASGSEWPTPSSPQASSPLSAEVMMFSTYPTKRPRLEKIETALRATKRPLSRKSAVKTTPSRPPPTVRHGNDMEDLGVVSTADPGPSTGSLLHLRPGPKSPDPSSPSAVSLLPIDTNSIHIPSLQPLVNRQTLKELDLDVILRNPQLRHDLLFDPGLQFRPTCSRRKRGISERYWAAIAQEVETGCTCVSFDLQGKPHTTVCACAQVPNPPSHPVVAYSSAMNVVTLRMPSRIRNLLSEFLEVLLLVVQPLSSVSGMYVNPNTFKSQMQEHSAQAAYIRYIFDPALIEQELKHELFDPSGLFCAIGSILKGHCAPMRDRAVEMMVQAAKACAPGGTGSKRDAVSAVRMCMEILELMKLDIANHQLQTLMPFLMRTSAQFELKAFKNRENNITSLRMTREWLHLAHTDMLSRPPIPHPRHFSGSLSYSALPRNSQTYLAVLKGIIDLIFDPPPPSSSPSSTPTSSTPPSPVFQTTTLTSPRLPGYPETTYLDSARLALLSSDAADTTALYMFLLLYRQLIHSESNDPASSPQDSLKVDDADLLRLKKEIRDIGPTHLGSCFSCGSAHELDNSNEKNGEEGRFAKRDIVLQIAKRAKDAQCSRANPSLSSSSPPPSPIGEIPGEQMVNLAQRWADANIQPDSPLCTMLRRRLRDAVFNAVVVLTYPGRDSTTGALSTVDFLSFVHASVDPLAIPLSTATATGMEPLVDEIRSLAEKISRLALIHLNAFLPLYEQDGFLE</sequence>
<dbReference type="PANTHER" id="PTHR12832:SF11">
    <property type="entry name" value="LD23868P"/>
    <property type="match status" value="1"/>
</dbReference>
<dbReference type="EMBL" id="LUEZ02000107">
    <property type="protein sequence ID" value="RDB18020.1"/>
    <property type="molecule type" value="Genomic_DNA"/>
</dbReference>
<dbReference type="InParanoid" id="A0A369J9X9"/>
<evidence type="ECO:0000256" key="1">
    <source>
        <dbReference type="ARBA" id="ARBA00010954"/>
    </source>
</evidence>
<feature type="region of interest" description="Disordered" evidence="2">
    <location>
        <begin position="502"/>
        <end position="534"/>
    </location>
</feature>
<comment type="similarity">
    <text evidence="1">Belongs to the TCP11 family.</text>
</comment>
<reference evidence="3" key="1">
    <citation type="submission" date="2018-04" db="EMBL/GenBank/DDBJ databases">
        <title>Whole genome sequencing of Hypsizygus marmoreus.</title>
        <authorList>
            <person name="Choi I.-G."/>
            <person name="Min B."/>
            <person name="Kim J.-G."/>
            <person name="Kim S."/>
            <person name="Oh Y.-L."/>
            <person name="Kong W.-S."/>
            <person name="Park H."/>
            <person name="Jeong J."/>
            <person name="Song E.-S."/>
        </authorList>
    </citation>
    <scope>NUCLEOTIDE SEQUENCE [LARGE SCALE GENOMIC DNA]</scope>
    <source>
        <strain evidence="3">51987-8</strain>
    </source>
</reference>
<proteinExistence type="inferred from homology"/>
<name>A0A369J9X9_HYPMA</name>
<feature type="region of interest" description="Disordered" evidence="2">
    <location>
        <begin position="99"/>
        <end position="159"/>
    </location>
</feature>
<evidence type="ECO:0000313" key="4">
    <source>
        <dbReference type="Proteomes" id="UP000076154"/>
    </source>
</evidence>
<organism evidence="3 4">
    <name type="scientific">Hypsizygus marmoreus</name>
    <name type="common">White beech mushroom</name>
    <name type="synonym">Agaricus marmoreus</name>
    <dbReference type="NCBI Taxonomy" id="39966"/>
    <lineage>
        <taxon>Eukaryota</taxon>
        <taxon>Fungi</taxon>
        <taxon>Dikarya</taxon>
        <taxon>Basidiomycota</taxon>
        <taxon>Agaricomycotina</taxon>
        <taxon>Agaricomycetes</taxon>
        <taxon>Agaricomycetidae</taxon>
        <taxon>Agaricales</taxon>
        <taxon>Tricholomatineae</taxon>
        <taxon>Lyophyllaceae</taxon>
        <taxon>Hypsizygus</taxon>
    </lineage>
</organism>
<dbReference type="Proteomes" id="UP000076154">
    <property type="component" value="Unassembled WGS sequence"/>
</dbReference>